<keyword evidence="2" id="KW-1185">Reference proteome</keyword>
<gene>
    <name evidence="1" type="ORF">NQ315_012227</name>
</gene>
<dbReference type="EMBL" id="JANEYG010000206">
    <property type="protein sequence ID" value="KAJ8911240.1"/>
    <property type="molecule type" value="Genomic_DNA"/>
</dbReference>
<evidence type="ECO:0000313" key="1">
    <source>
        <dbReference type="EMBL" id="KAJ8911240.1"/>
    </source>
</evidence>
<protein>
    <submittedName>
        <fullName evidence="1">Uncharacterized protein</fullName>
    </submittedName>
</protein>
<evidence type="ECO:0000313" key="2">
    <source>
        <dbReference type="Proteomes" id="UP001159042"/>
    </source>
</evidence>
<organism evidence="1 2">
    <name type="scientific">Exocentrus adspersus</name>
    <dbReference type="NCBI Taxonomy" id="1586481"/>
    <lineage>
        <taxon>Eukaryota</taxon>
        <taxon>Metazoa</taxon>
        <taxon>Ecdysozoa</taxon>
        <taxon>Arthropoda</taxon>
        <taxon>Hexapoda</taxon>
        <taxon>Insecta</taxon>
        <taxon>Pterygota</taxon>
        <taxon>Neoptera</taxon>
        <taxon>Endopterygota</taxon>
        <taxon>Coleoptera</taxon>
        <taxon>Polyphaga</taxon>
        <taxon>Cucujiformia</taxon>
        <taxon>Chrysomeloidea</taxon>
        <taxon>Cerambycidae</taxon>
        <taxon>Lamiinae</taxon>
        <taxon>Acanthocinini</taxon>
        <taxon>Exocentrus</taxon>
    </lineage>
</organism>
<accession>A0AAV8VB38</accession>
<feature type="non-terminal residue" evidence="1">
    <location>
        <position position="128"/>
    </location>
</feature>
<comment type="caution">
    <text evidence="1">The sequence shown here is derived from an EMBL/GenBank/DDBJ whole genome shotgun (WGS) entry which is preliminary data.</text>
</comment>
<dbReference type="Proteomes" id="UP001159042">
    <property type="component" value="Unassembled WGS sequence"/>
</dbReference>
<dbReference type="AlphaFoldDB" id="A0AAV8VB38"/>
<sequence>MYELFSEECRENEIPQEEIPKKWLYADIFNTEFNLSFKEPNNDTCDTCDEFIIKLKENLPNETQHKYLLRGHTHMEVDSVHARIERQMKASPDFSIITPWDWQQLMRLCNSNFKVREMQTLDFKNFNY</sequence>
<name>A0AAV8VB38_9CUCU</name>
<proteinExistence type="predicted"/>
<reference evidence="1 2" key="1">
    <citation type="journal article" date="2023" name="Insect Mol. Biol.">
        <title>Genome sequencing provides insights into the evolution of gene families encoding plant cell wall-degrading enzymes in longhorned beetles.</title>
        <authorList>
            <person name="Shin N.R."/>
            <person name="Okamura Y."/>
            <person name="Kirsch R."/>
            <person name="Pauchet Y."/>
        </authorList>
    </citation>
    <scope>NUCLEOTIDE SEQUENCE [LARGE SCALE GENOMIC DNA]</scope>
    <source>
        <strain evidence="1">EAD_L_NR</strain>
    </source>
</reference>